<dbReference type="AlphaFoldDB" id="A0A4P5ZFV4"/>
<dbReference type="GO" id="GO:0004197">
    <property type="term" value="F:cysteine-type endopeptidase activity"/>
    <property type="evidence" value="ECO:0007669"/>
    <property type="project" value="InterPro"/>
</dbReference>
<protein>
    <submittedName>
        <fullName evidence="2">Pentapeptide repeat-containing protein</fullName>
    </submittedName>
</protein>
<reference evidence="3" key="1">
    <citation type="submission" date="2019-02" db="EMBL/GenBank/DDBJ databases">
        <title>Draft genome sequence of Planktothrix agardhii NIES-905.</title>
        <authorList>
            <person name="Yamaguchi H."/>
            <person name="Suzuki S."/>
            <person name="Kawachi M."/>
        </authorList>
    </citation>
    <scope>NUCLEOTIDE SEQUENCE [LARGE SCALE GENOMIC DNA]</scope>
    <source>
        <strain evidence="3">CCAP 1459/11A</strain>
    </source>
</reference>
<proteinExistence type="predicted"/>
<dbReference type="GO" id="GO:0006508">
    <property type="term" value="P:proteolysis"/>
    <property type="evidence" value="ECO:0007669"/>
    <property type="project" value="InterPro"/>
</dbReference>
<evidence type="ECO:0000259" key="1">
    <source>
        <dbReference type="Pfam" id="PF00656"/>
    </source>
</evidence>
<dbReference type="SUPFAM" id="SSF52129">
    <property type="entry name" value="Caspase-like"/>
    <property type="match status" value="1"/>
</dbReference>
<evidence type="ECO:0000313" key="2">
    <source>
        <dbReference type="EMBL" id="GDZ95016.1"/>
    </source>
</evidence>
<evidence type="ECO:0000313" key="3">
    <source>
        <dbReference type="Proteomes" id="UP000299794"/>
    </source>
</evidence>
<dbReference type="EMBL" id="BJCD01000051">
    <property type="protein sequence ID" value="GDZ95016.1"/>
    <property type="molecule type" value="Genomic_DNA"/>
</dbReference>
<gene>
    <name evidence="2" type="ORF">PA905_31970</name>
</gene>
<sequence>MVRKALVVGINRYPFLTINQGKCQLDYAAADADAIARLLREYGQFEVEILPVKQDDGTFAIDQKGLVKAKVFKDKIFELFQADGKTTALLFFAGHGLVDRSYGEEKGYFGTSDIKPDDDKWGVEFDFLAKQMIESRVPEQVVWLDCCHSGQLTEAMFQKFNTLTAKTSVNRSFIAACRDSEIAHGLDGHGVLTHLLLEVLKPERYGIGKDINNIDVEMGVETEFNNHPNFPTYPQRPVYFHSGRPIKFWQGRGIGETKYSVKNPTDQNHINIDNRSGGVYFGNGSVKITGDIVGGNQSK</sequence>
<comment type="caution">
    <text evidence="2">The sequence shown here is derived from an EMBL/GenBank/DDBJ whole genome shotgun (WGS) entry which is preliminary data.</text>
</comment>
<dbReference type="InterPro" id="IPR029030">
    <property type="entry name" value="Caspase-like_dom_sf"/>
</dbReference>
<dbReference type="Pfam" id="PF00656">
    <property type="entry name" value="Peptidase_C14"/>
    <property type="match status" value="1"/>
</dbReference>
<dbReference type="InterPro" id="IPR011600">
    <property type="entry name" value="Pept_C14_caspase"/>
</dbReference>
<dbReference type="Gene3D" id="3.40.50.1460">
    <property type="match status" value="1"/>
</dbReference>
<organism evidence="2 3">
    <name type="scientific">Planktothrix agardhii CCAP 1459/11A</name>
    <dbReference type="NCBI Taxonomy" id="282420"/>
    <lineage>
        <taxon>Bacteria</taxon>
        <taxon>Bacillati</taxon>
        <taxon>Cyanobacteriota</taxon>
        <taxon>Cyanophyceae</taxon>
        <taxon>Oscillatoriophycideae</taxon>
        <taxon>Oscillatoriales</taxon>
        <taxon>Microcoleaceae</taxon>
        <taxon>Planktothrix</taxon>
    </lineage>
</organism>
<accession>A0A4P5ZFV4</accession>
<dbReference type="RefSeq" id="WP_141294997.1">
    <property type="nucleotide sequence ID" value="NZ_BJCD01000051.1"/>
</dbReference>
<name>A0A4P5ZFV4_PLAAG</name>
<feature type="domain" description="Peptidase C14 caspase" evidence="1">
    <location>
        <begin position="3"/>
        <end position="205"/>
    </location>
</feature>
<dbReference type="Proteomes" id="UP000299794">
    <property type="component" value="Unassembled WGS sequence"/>
</dbReference>